<dbReference type="GO" id="GO:0052381">
    <property type="term" value="F:tRNA dimethylallyltransferase activity"/>
    <property type="evidence" value="ECO:0007669"/>
    <property type="project" value="UniProtKB-UniRule"/>
</dbReference>
<sequence length="320" mass="35299">MSADPRPLAIALMGPTASGKTALAIDWAQRLGGEIVSVDSALVYRGLDIGAAKPGADERARVRHHLIDLREPWQPYSAAEFAADARRALDEIVGRGSIPILAGGTGLYFQALLEGLSPMPEADPATRAAIEAEAAVHGWPALHAELAAIDPEAAARIHATDPQRIQRALEVWRLSGRTISDWRRESTPRLPYRVLKLVLAPRDRAILHERIARRFDAMLADGFLDEVRALRALPQLQAHPAPRDLPAIRAVGYRQAWEFLDGQGSATDFRDRAIFATRQLAKRQLTWLRGQLDARWFDPQAGTAALEAALRLFVERPGRR</sequence>
<evidence type="ECO:0000256" key="2">
    <source>
        <dbReference type="ARBA" id="ARBA00003213"/>
    </source>
</evidence>
<evidence type="ECO:0000256" key="13">
    <source>
        <dbReference type="RuleBase" id="RU003785"/>
    </source>
</evidence>
<keyword evidence="7 10" id="KW-0067">ATP-binding</keyword>
<dbReference type="Gene3D" id="1.10.20.140">
    <property type="match status" value="1"/>
</dbReference>
<evidence type="ECO:0000256" key="8">
    <source>
        <dbReference type="ARBA" id="ARBA00022842"/>
    </source>
</evidence>
<comment type="function">
    <text evidence="2 10 12">Catalyzes the transfer of a dimethylallyl group onto the adenine at position 37 in tRNAs that read codons beginning with uridine, leading to the formation of N6-(dimethylallyl)adenosine (i(6)A).</text>
</comment>
<organism evidence="14 15">
    <name type="scientific">Marilutibacter maris</name>
    <dbReference type="NCBI Taxonomy" id="1605891"/>
    <lineage>
        <taxon>Bacteria</taxon>
        <taxon>Pseudomonadati</taxon>
        <taxon>Pseudomonadota</taxon>
        <taxon>Gammaproteobacteria</taxon>
        <taxon>Lysobacterales</taxon>
        <taxon>Lysobacteraceae</taxon>
        <taxon>Marilutibacter</taxon>
    </lineage>
</organism>
<comment type="subunit">
    <text evidence="10">Monomer.</text>
</comment>
<dbReference type="CDD" id="cd02019">
    <property type="entry name" value="NK"/>
    <property type="match status" value="1"/>
</dbReference>
<evidence type="ECO:0000256" key="3">
    <source>
        <dbReference type="ARBA" id="ARBA00005842"/>
    </source>
</evidence>
<comment type="caution">
    <text evidence="10">Lacks conserved residue(s) required for the propagation of feature annotation.</text>
</comment>
<protein>
    <recommendedName>
        <fullName evidence="10">tRNA dimethylallyltransferase</fullName>
        <ecNumber evidence="10">2.5.1.75</ecNumber>
    </recommendedName>
    <alternativeName>
        <fullName evidence="10">Dimethylallyl diphosphate:tRNA dimethylallyltransferase</fullName>
        <shortName evidence="10">DMAPP:tRNA dimethylallyltransferase</shortName>
        <shortName evidence="10">DMATase</shortName>
    </alternativeName>
    <alternativeName>
        <fullName evidence="10">Isopentenyl-diphosphate:tRNA isopentenyltransferase</fullName>
        <shortName evidence="10">IPP transferase</shortName>
        <shortName evidence="10">IPPT</shortName>
        <shortName evidence="10">IPTase</shortName>
    </alternativeName>
</protein>
<dbReference type="EMBL" id="VICD02000135">
    <property type="protein sequence ID" value="KAB8190189.1"/>
    <property type="molecule type" value="Genomic_DNA"/>
</dbReference>
<name>A0A508B2C2_9GAMM</name>
<keyword evidence="6 10" id="KW-0547">Nucleotide-binding</keyword>
<dbReference type="Proteomes" id="UP000320431">
    <property type="component" value="Unassembled WGS sequence"/>
</dbReference>
<dbReference type="InterPro" id="IPR027417">
    <property type="entry name" value="P-loop_NTPase"/>
</dbReference>
<dbReference type="Gene3D" id="3.40.50.300">
    <property type="entry name" value="P-loop containing nucleotide triphosphate hydrolases"/>
    <property type="match status" value="1"/>
</dbReference>
<evidence type="ECO:0000256" key="11">
    <source>
        <dbReference type="RuleBase" id="RU003783"/>
    </source>
</evidence>
<dbReference type="Pfam" id="PF01715">
    <property type="entry name" value="IPPT"/>
    <property type="match status" value="1"/>
</dbReference>
<feature type="region of interest" description="Interaction with substrate tRNA" evidence="10">
    <location>
        <begin position="163"/>
        <end position="167"/>
    </location>
</feature>
<feature type="site" description="Interaction with substrate tRNA" evidence="10">
    <location>
        <position position="105"/>
    </location>
</feature>
<evidence type="ECO:0000256" key="6">
    <source>
        <dbReference type="ARBA" id="ARBA00022741"/>
    </source>
</evidence>
<dbReference type="GO" id="GO:0006400">
    <property type="term" value="P:tRNA modification"/>
    <property type="evidence" value="ECO:0007669"/>
    <property type="project" value="TreeGrafter"/>
</dbReference>
<evidence type="ECO:0000256" key="10">
    <source>
        <dbReference type="HAMAP-Rule" id="MF_00185"/>
    </source>
</evidence>
<dbReference type="FunFam" id="1.10.20.140:FF:000001">
    <property type="entry name" value="tRNA dimethylallyltransferase"/>
    <property type="match status" value="1"/>
</dbReference>
<dbReference type="SUPFAM" id="SSF52540">
    <property type="entry name" value="P-loop containing nucleoside triphosphate hydrolases"/>
    <property type="match status" value="1"/>
</dbReference>
<comment type="catalytic activity">
    <reaction evidence="9 10 11">
        <text>adenosine(37) in tRNA + dimethylallyl diphosphate = N(6)-dimethylallyladenosine(37) in tRNA + diphosphate</text>
        <dbReference type="Rhea" id="RHEA:26482"/>
        <dbReference type="Rhea" id="RHEA-COMP:10162"/>
        <dbReference type="Rhea" id="RHEA-COMP:10375"/>
        <dbReference type="ChEBI" id="CHEBI:33019"/>
        <dbReference type="ChEBI" id="CHEBI:57623"/>
        <dbReference type="ChEBI" id="CHEBI:74411"/>
        <dbReference type="ChEBI" id="CHEBI:74415"/>
        <dbReference type="EC" id="2.5.1.75"/>
    </reaction>
</comment>
<accession>A0A508B2C2</accession>
<dbReference type="AlphaFoldDB" id="A0A508B2C2"/>
<evidence type="ECO:0000313" key="15">
    <source>
        <dbReference type="Proteomes" id="UP000320431"/>
    </source>
</evidence>
<dbReference type="EC" id="2.5.1.75" evidence="10"/>
<evidence type="ECO:0000256" key="9">
    <source>
        <dbReference type="ARBA" id="ARBA00049563"/>
    </source>
</evidence>
<feature type="region of interest" description="Interaction with substrate tRNA" evidence="10">
    <location>
        <begin position="39"/>
        <end position="42"/>
    </location>
</feature>
<evidence type="ECO:0000256" key="5">
    <source>
        <dbReference type="ARBA" id="ARBA00022694"/>
    </source>
</evidence>
<dbReference type="PANTHER" id="PTHR11088">
    <property type="entry name" value="TRNA DIMETHYLALLYLTRANSFERASE"/>
    <property type="match status" value="1"/>
</dbReference>
<reference evidence="14 15" key="1">
    <citation type="submission" date="2019-10" db="EMBL/GenBank/DDBJ databases">
        <title>Lysobacter alkalisoli sp. nov., isolated from saline-alkaline soil.</title>
        <authorList>
            <person name="Sun J.-Q."/>
        </authorList>
    </citation>
    <scope>NUCLEOTIDE SEQUENCE [LARGE SCALE GENOMIC DNA]</scope>
    <source>
        <strain evidence="14 15">KCTC 42381</strain>
    </source>
</reference>
<feature type="binding site" evidence="10">
    <location>
        <begin position="16"/>
        <end position="21"/>
    </location>
    <ligand>
        <name>substrate</name>
    </ligand>
</feature>
<comment type="caution">
    <text evidence="14">The sequence shown here is derived from an EMBL/GenBank/DDBJ whole genome shotgun (WGS) entry which is preliminary data.</text>
</comment>
<dbReference type="GO" id="GO:0005524">
    <property type="term" value="F:ATP binding"/>
    <property type="evidence" value="ECO:0007669"/>
    <property type="project" value="UniProtKB-UniRule"/>
</dbReference>
<evidence type="ECO:0000256" key="1">
    <source>
        <dbReference type="ARBA" id="ARBA00001946"/>
    </source>
</evidence>
<dbReference type="InterPro" id="IPR018022">
    <property type="entry name" value="IPT"/>
</dbReference>
<dbReference type="HAMAP" id="MF_00185">
    <property type="entry name" value="IPP_trans"/>
    <property type="match status" value="1"/>
</dbReference>
<dbReference type="InterPro" id="IPR039657">
    <property type="entry name" value="Dimethylallyltransferase"/>
</dbReference>
<dbReference type="NCBIfam" id="TIGR00174">
    <property type="entry name" value="miaA"/>
    <property type="match status" value="1"/>
</dbReference>
<comment type="cofactor">
    <cofactor evidence="1 10">
        <name>Mg(2+)</name>
        <dbReference type="ChEBI" id="CHEBI:18420"/>
    </cofactor>
</comment>
<keyword evidence="8 10" id="KW-0460">Magnesium</keyword>
<dbReference type="PANTHER" id="PTHR11088:SF60">
    <property type="entry name" value="TRNA DIMETHYLALLYLTRANSFERASE"/>
    <property type="match status" value="1"/>
</dbReference>
<comment type="similarity">
    <text evidence="3 10 13">Belongs to the IPP transferase family.</text>
</comment>
<evidence type="ECO:0000256" key="4">
    <source>
        <dbReference type="ARBA" id="ARBA00022679"/>
    </source>
</evidence>
<feature type="site" description="Interaction with substrate tRNA" evidence="10">
    <location>
        <position position="127"/>
    </location>
</feature>
<evidence type="ECO:0000256" key="7">
    <source>
        <dbReference type="ARBA" id="ARBA00022840"/>
    </source>
</evidence>
<dbReference type="RefSeq" id="WP_141482100.1">
    <property type="nucleotide sequence ID" value="NZ_VICD02000135.1"/>
</dbReference>
<keyword evidence="4 10" id="KW-0808">Transferase</keyword>
<feature type="binding site" evidence="10">
    <location>
        <begin position="14"/>
        <end position="21"/>
    </location>
    <ligand>
        <name>ATP</name>
        <dbReference type="ChEBI" id="CHEBI:30616"/>
    </ligand>
</feature>
<keyword evidence="5 10" id="KW-0819">tRNA processing</keyword>
<evidence type="ECO:0000256" key="12">
    <source>
        <dbReference type="RuleBase" id="RU003784"/>
    </source>
</evidence>
<gene>
    <name evidence="10 14" type="primary">miaA</name>
    <name evidence="14" type="ORF">FKV24_008740</name>
</gene>
<evidence type="ECO:0000313" key="14">
    <source>
        <dbReference type="EMBL" id="KAB8190189.1"/>
    </source>
</evidence>
<proteinExistence type="inferred from homology"/>